<dbReference type="RefSeq" id="WP_076462013.1">
    <property type="nucleotide sequence ID" value="NZ_FTMN01000002.1"/>
</dbReference>
<keyword evidence="2" id="KW-0238">DNA-binding</keyword>
<dbReference type="EMBL" id="FTMN01000002">
    <property type="protein sequence ID" value="SIQ16035.1"/>
    <property type="molecule type" value="Genomic_DNA"/>
</dbReference>
<dbReference type="PROSITE" id="PS51118">
    <property type="entry name" value="HTH_HXLR"/>
    <property type="match status" value="1"/>
</dbReference>
<keyword evidence="6" id="KW-1185">Reference proteome</keyword>
<evidence type="ECO:0000259" key="4">
    <source>
        <dbReference type="PROSITE" id="PS51118"/>
    </source>
</evidence>
<gene>
    <name evidence="5" type="ORF">SAMN05421647_102508</name>
</gene>
<dbReference type="PANTHER" id="PTHR33204">
    <property type="entry name" value="TRANSCRIPTIONAL REGULATOR, MARR FAMILY"/>
    <property type="match status" value="1"/>
</dbReference>
<evidence type="ECO:0000313" key="5">
    <source>
        <dbReference type="EMBL" id="SIQ16035.1"/>
    </source>
</evidence>
<dbReference type="STRING" id="49186.SAMN05421647_102508"/>
<organism evidence="5 6">
    <name type="scientific">Marinobacterium stanieri</name>
    <dbReference type="NCBI Taxonomy" id="49186"/>
    <lineage>
        <taxon>Bacteria</taxon>
        <taxon>Pseudomonadati</taxon>
        <taxon>Pseudomonadota</taxon>
        <taxon>Gammaproteobacteria</taxon>
        <taxon>Oceanospirillales</taxon>
        <taxon>Oceanospirillaceae</taxon>
        <taxon>Marinobacterium</taxon>
    </lineage>
</organism>
<dbReference type="Proteomes" id="UP000186895">
    <property type="component" value="Unassembled WGS sequence"/>
</dbReference>
<dbReference type="Gene3D" id="1.10.10.10">
    <property type="entry name" value="Winged helix-like DNA-binding domain superfamily/Winged helix DNA-binding domain"/>
    <property type="match status" value="1"/>
</dbReference>
<dbReference type="InterPro" id="IPR036390">
    <property type="entry name" value="WH_DNA-bd_sf"/>
</dbReference>
<dbReference type="PANTHER" id="PTHR33204:SF29">
    <property type="entry name" value="TRANSCRIPTIONAL REGULATOR"/>
    <property type="match status" value="1"/>
</dbReference>
<protein>
    <submittedName>
        <fullName evidence="5">Transcriptional regulator, HxlR family</fullName>
    </submittedName>
</protein>
<evidence type="ECO:0000256" key="1">
    <source>
        <dbReference type="ARBA" id="ARBA00023015"/>
    </source>
</evidence>
<sequence>MREHCELYTVLELIGGKWKPLILFWLKDGTLRFGQLRQCMPDVSQKVLTQQLRELEQGGIIHRHVFPEVPPRVEYSLTPLGQSLVPHLQALHDWVVEHADALNTARTQSELPEQAGED</sequence>
<evidence type="ECO:0000256" key="2">
    <source>
        <dbReference type="ARBA" id="ARBA00023125"/>
    </source>
</evidence>
<keyword evidence="1" id="KW-0805">Transcription regulation</keyword>
<accession>A0A1N6QHI6</accession>
<feature type="domain" description="HTH hxlR-type" evidence="4">
    <location>
        <begin position="5"/>
        <end position="103"/>
    </location>
</feature>
<proteinExistence type="predicted"/>
<dbReference type="SUPFAM" id="SSF46785">
    <property type="entry name" value="Winged helix' DNA-binding domain"/>
    <property type="match status" value="1"/>
</dbReference>
<evidence type="ECO:0000313" key="6">
    <source>
        <dbReference type="Proteomes" id="UP000186895"/>
    </source>
</evidence>
<dbReference type="GO" id="GO:0003677">
    <property type="term" value="F:DNA binding"/>
    <property type="evidence" value="ECO:0007669"/>
    <property type="project" value="UniProtKB-KW"/>
</dbReference>
<dbReference type="InterPro" id="IPR002577">
    <property type="entry name" value="HTH_HxlR"/>
</dbReference>
<dbReference type="AlphaFoldDB" id="A0A1N6QHI6"/>
<dbReference type="Pfam" id="PF01638">
    <property type="entry name" value="HxlR"/>
    <property type="match status" value="1"/>
</dbReference>
<evidence type="ECO:0000256" key="3">
    <source>
        <dbReference type="ARBA" id="ARBA00023163"/>
    </source>
</evidence>
<dbReference type="eggNOG" id="COG1733">
    <property type="taxonomic scope" value="Bacteria"/>
</dbReference>
<name>A0A1N6QHI6_9GAMM</name>
<dbReference type="InterPro" id="IPR036388">
    <property type="entry name" value="WH-like_DNA-bd_sf"/>
</dbReference>
<keyword evidence="3" id="KW-0804">Transcription</keyword>
<reference evidence="5 6" key="1">
    <citation type="submission" date="2017-01" db="EMBL/GenBank/DDBJ databases">
        <authorList>
            <person name="Mah S.A."/>
            <person name="Swanson W.J."/>
            <person name="Moy G.W."/>
            <person name="Vacquier V.D."/>
        </authorList>
    </citation>
    <scope>NUCLEOTIDE SEQUENCE [LARGE SCALE GENOMIC DNA]</scope>
    <source>
        <strain evidence="5 6">DSM 7027</strain>
    </source>
</reference>